<dbReference type="GO" id="GO:0022857">
    <property type="term" value="F:transmembrane transporter activity"/>
    <property type="evidence" value="ECO:0007669"/>
    <property type="project" value="InterPro"/>
</dbReference>
<evidence type="ECO:0000313" key="8">
    <source>
        <dbReference type="EMBL" id="MBB3963060.1"/>
    </source>
</evidence>
<feature type="domain" description="Multidrug resistance protein MdtA-like barrel-sandwich hybrid" evidence="5">
    <location>
        <begin position="37"/>
        <end position="177"/>
    </location>
</feature>
<dbReference type="Gene3D" id="2.40.30.170">
    <property type="match status" value="1"/>
</dbReference>
<feature type="coiled-coil region" evidence="3">
    <location>
        <begin position="71"/>
        <end position="141"/>
    </location>
</feature>
<accession>A0A7W6CL73</accession>
<evidence type="ECO:0000259" key="7">
    <source>
        <dbReference type="Pfam" id="PF25967"/>
    </source>
</evidence>
<dbReference type="InterPro" id="IPR058627">
    <property type="entry name" value="MdtA-like_C"/>
</dbReference>
<gene>
    <name evidence="8" type="ORF">GGQ67_000678</name>
</gene>
<dbReference type="GO" id="GO:0005886">
    <property type="term" value="C:plasma membrane"/>
    <property type="evidence" value="ECO:0007669"/>
    <property type="project" value="TreeGrafter"/>
</dbReference>
<organism evidence="8 9">
    <name type="scientific">Rhizobium metallidurans</name>
    <dbReference type="NCBI Taxonomy" id="1265931"/>
    <lineage>
        <taxon>Bacteria</taxon>
        <taxon>Pseudomonadati</taxon>
        <taxon>Pseudomonadota</taxon>
        <taxon>Alphaproteobacteria</taxon>
        <taxon>Hyphomicrobiales</taxon>
        <taxon>Rhizobiaceae</taxon>
        <taxon>Rhizobium/Agrobacterium group</taxon>
        <taxon>Rhizobium</taxon>
    </lineage>
</organism>
<dbReference type="Pfam" id="PF25944">
    <property type="entry name" value="Beta-barrel_RND"/>
    <property type="match status" value="1"/>
</dbReference>
<evidence type="ECO:0000256" key="2">
    <source>
        <dbReference type="ARBA" id="ARBA00009477"/>
    </source>
</evidence>
<dbReference type="GO" id="GO:0030313">
    <property type="term" value="C:cell envelope"/>
    <property type="evidence" value="ECO:0007669"/>
    <property type="project" value="UniProtKB-SubCell"/>
</dbReference>
<evidence type="ECO:0000259" key="4">
    <source>
        <dbReference type="Pfam" id="PF25876"/>
    </source>
</evidence>
<dbReference type="Gene3D" id="1.10.287.470">
    <property type="entry name" value="Helix hairpin bin"/>
    <property type="match status" value="1"/>
</dbReference>
<evidence type="ECO:0000256" key="1">
    <source>
        <dbReference type="ARBA" id="ARBA00004196"/>
    </source>
</evidence>
<dbReference type="NCBIfam" id="TIGR01730">
    <property type="entry name" value="RND_mfp"/>
    <property type="match status" value="1"/>
</dbReference>
<comment type="subcellular location">
    <subcellularLocation>
        <location evidence="1">Cell envelope</location>
    </subcellularLocation>
</comment>
<feature type="domain" description="Multidrug resistance protein MdtA-like alpha-helical hairpin" evidence="4">
    <location>
        <begin position="78"/>
        <end position="145"/>
    </location>
</feature>
<evidence type="ECO:0000259" key="5">
    <source>
        <dbReference type="Pfam" id="PF25917"/>
    </source>
</evidence>
<evidence type="ECO:0000259" key="6">
    <source>
        <dbReference type="Pfam" id="PF25944"/>
    </source>
</evidence>
<keyword evidence="3" id="KW-0175">Coiled coil</keyword>
<dbReference type="Gene3D" id="2.40.50.100">
    <property type="match status" value="1"/>
</dbReference>
<evidence type="ECO:0000256" key="3">
    <source>
        <dbReference type="SAM" id="Coils"/>
    </source>
</evidence>
<dbReference type="RefSeq" id="WP_246400082.1">
    <property type="nucleotide sequence ID" value="NZ_JACIDW010000001.1"/>
</dbReference>
<dbReference type="GO" id="GO:0046677">
    <property type="term" value="P:response to antibiotic"/>
    <property type="evidence" value="ECO:0007669"/>
    <property type="project" value="TreeGrafter"/>
</dbReference>
<protein>
    <submittedName>
        <fullName evidence="8">Membrane fusion protein (Multidrug efflux system)</fullName>
    </submittedName>
</protein>
<dbReference type="InterPro" id="IPR058624">
    <property type="entry name" value="MdtA-like_HH"/>
</dbReference>
<dbReference type="Pfam" id="PF25917">
    <property type="entry name" value="BSH_RND"/>
    <property type="match status" value="1"/>
</dbReference>
<dbReference type="Pfam" id="PF25876">
    <property type="entry name" value="HH_MFP_RND"/>
    <property type="match status" value="1"/>
</dbReference>
<proteinExistence type="inferred from homology"/>
<comment type="similarity">
    <text evidence="2">Belongs to the membrane fusion protein (MFP) (TC 8.A.1) family.</text>
</comment>
<dbReference type="PANTHER" id="PTHR30158">
    <property type="entry name" value="ACRA/E-RELATED COMPONENT OF DRUG EFFLUX TRANSPORTER"/>
    <property type="match status" value="1"/>
</dbReference>
<dbReference type="AlphaFoldDB" id="A0A7W6CL73"/>
<sequence>MTASAQADDTPKVATITVALEDVSPKHEFVGRVEALNAVDIRSRIDGFVDRRLFEEGAVVDEGQELFKIDSRALEIALADANANLARAKATLLDAERQMTRNQSLNQTVARATIEQSETARDTAAANLQSAEAAVKQADLNLSYSRIMSPLKGRIGTAAFSPGSFVTTASPALARVVQMDPVRVVFSVSDRALLDLREAAGNVSKDELAQRYQTRLRLSNGQIYPQTAPISFLGNEVDQETGTLAVRSVFPNGDFLLIPGQFVTVVVSETARKERPTVPLGAVQQDREGKYVMLVTPERKAAERRITVSEQREGSLIVDDGLTGGETVIVEGLQNVTEGAIVEIVPDQNASQPAVSK</sequence>
<dbReference type="Proteomes" id="UP000582090">
    <property type="component" value="Unassembled WGS sequence"/>
</dbReference>
<dbReference type="EMBL" id="JACIDW010000001">
    <property type="protein sequence ID" value="MBB3963060.1"/>
    <property type="molecule type" value="Genomic_DNA"/>
</dbReference>
<reference evidence="8 9" key="1">
    <citation type="submission" date="2020-08" db="EMBL/GenBank/DDBJ databases">
        <title>Genomic Encyclopedia of Type Strains, Phase IV (KMG-IV): sequencing the most valuable type-strain genomes for metagenomic binning, comparative biology and taxonomic classification.</title>
        <authorList>
            <person name="Goeker M."/>
        </authorList>
    </citation>
    <scope>NUCLEOTIDE SEQUENCE [LARGE SCALE GENOMIC DNA]</scope>
    <source>
        <strain evidence="8 9">DSM 26575</strain>
    </source>
</reference>
<evidence type="ECO:0000313" key="9">
    <source>
        <dbReference type="Proteomes" id="UP000582090"/>
    </source>
</evidence>
<dbReference type="InterPro" id="IPR058625">
    <property type="entry name" value="MdtA-like_BSH"/>
</dbReference>
<dbReference type="InterPro" id="IPR058626">
    <property type="entry name" value="MdtA-like_b-barrel"/>
</dbReference>
<name>A0A7W6CL73_9HYPH</name>
<dbReference type="Pfam" id="PF25967">
    <property type="entry name" value="RND-MFP_C"/>
    <property type="match status" value="1"/>
</dbReference>
<feature type="domain" description="Multidrug resistance protein MdtA-like C-terminal permuted SH3" evidence="7">
    <location>
        <begin position="277"/>
        <end position="334"/>
    </location>
</feature>
<dbReference type="InterPro" id="IPR006143">
    <property type="entry name" value="RND_pump_MFP"/>
</dbReference>
<feature type="domain" description="Multidrug resistance protein MdtA-like beta-barrel" evidence="6">
    <location>
        <begin position="181"/>
        <end position="269"/>
    </location>
</feature>
<dbReference type="Gene3D" id="2.40.420.20">
    <property type="match status" value="1"/>
</dbReference>
<keyword evidence="9" id="KW-1185">Reference proteome</keyword>
<comment type="caution">
    <text evidence="8">The sequence shown here is derived from an EMBL/GenBank/DDBJ whole genome shotgun (WGS) entry which is preliminary data.</text>
</comment>
<dbReference type="SUPFAM" id="SSF111369">
    <property type="entry name" value="HlyD-like secretion proteins"/>
    <property type="match status" value="1"/>
</dbReference>